<dbReference type="OrthoDB" id="5354164at2759"/>
<comment type="caution">
    <text evidence="1">The sequence shown here is derived from an EMBL/GenBank/DDBJ whole genome shotgun (WGS) entry which is preliminary data.</text>
</comment>
<organism evidence="1 2">
    <name type="scientific">Lasallia pustulata</name>
    <dbReference type="NCBI Taxonomy" id="136370"/>
    <lineage>
        <taxon>Eukaryota</taxon>
        <taxon>Fungi</taxon>
        <taxon>Dikarya</taxon>
        <taxon>Ascomycota</taxon>
        <taxon>Pezizomycotina</taxon>
        <taxon>Lecanoromycetes</taxon>
        <taxon>OSLEUM clade</taxon>
        <taxon>Umbilicariomycetidae</taxon>
        <taxon>Umbilicariales</taxon>
        <taxon>Umbilicariaceae</taxon>
        <taxon>Lasallia</taxon>
    </lineage>
</organism>
<name>A0A5M8PC37_9LECA</name>
<dbReference type="AlphaFoldDB" id="A0A5M8PC37"/>
<sequence length="1056" mass="118180">MSIIGKLTTSAASGTVEIAPALANFNFDFALFKIEAPKEFEGVGAALSTFRRREAENGMSHITARKLGALFEQLLPPVPELIKAYGQRASEISQSSSIDSRTRSTYGVFASRVGTDATSLWAAATSGQAAIAVHLLACMLAKMWEGSEATSIWVEIVKRRKEEVIAGFERDNFANMATFAAARQDLTRTQMAEWDASALAWLRAANAVKTKQQRQLMLILDNIQLPVNQTADTYSSVMKAWTTSLVQMEGLIKGVAQQAQGGDILLALSSWHLYPDIVVVVPSSAHVRQHDPIFASGGVLTIGLFNMKLQHPGIYWSLPLAHLRHYGAPVMSARSIDSNVQSRISLEELLQATLGCVLHGWGAAGSNTPRALAWLSQVSDILNDNALTDLVKARAMVHGDANASWFNLLLLASKYYLASTGNKRTVADKLISLGRKHGRAFLGLPPTPLLGLLEHGSLINLIPTEDGKIQFLRKVAEDYAAEMKLEHHQIFIRYSRHYPEWSKTVYEYVTALPWSRGAHKRKLDDSQQPGAGHLRWLYAGGDLRQLASSSTYYQRLDLKYGGQIEFSLSCEPAWPLVPADFAQWHNMRVQTQESFETERDLFTQDQCKQIHQEFETRRQFYSSKGEDVIRREDWLIEDFELHKMGIYFENNEMFNATLNTGDQVHSQWFKFLYGDVDSAAIFVLEGREHLVNSVRTVGKESDTFYSLFESGQFDANSFVNQLHARFHRANMEIDPYLKSLKALSTAAKVYKTFTNASVDIRVLQQRLYDAYWVRPLRRDIRSIKKHNDPHETPDSLRPFTLDRASAFACVTMFESGTYNVNPADLVNVMAMSSGDSIYVAAALLCDPSEDPPPGDIRRIAGNIGRPGIAFMVPPADPLMKEVSLSEWPQISRNDFDGQIKNCFQSTSLHLSFTGAQTSLSIGFSGAQDTDIYILETLISLHYGGKWFADLDVLKAINSLKLRRLPPCIERHGEEAQGLESQVTCIDNWLELVDAPEEHTSLVRAHKNWQARLAATAISIAKGYDTLVLPDKVCWRCFDLVIAKYWWQMHNQVIAIG</sequence>
<proteinExistence type="predicted"/>
<accession>A0A5M8PC37</accession>
<gene>
    <name evidence="1" type="ORF">FRX48_09611</name>
</gene>
<protein>
    <submittedName>
        <fullName evidence="1">Uncharacterized protein</fullName>
    </submittedName>
</protein>
<evidence type="ECO:0000313" key="1">
    <source>
        <dbReference type="EMBL" id="KAA6406556.1"/>
    </source>
</evidence>
<dbReference type="EMBL" id="VXIT01000025">
    <property type="protein sequence ID" value="KAA6406556.1"/>
    <property type="molecule type" value="Genomic_DNA"/>
</dbReference>
<evidence type="ECO:0000313" key="2">
    <source>
        <dbReference type="Proteomes" id="UP000324767"/>
    </source>
</evidence>
<dbReference type="Proteomes" id="UP000324767">
    <property type="component" value="Unassembled WGS sequence"/>
</dbReference>
<reference evidence="1 2" key="1">
    <citation type="submission" date="2019-09" db="EMBL/GenBank/DDBJ databases">
        <title>The hologenome of the rock-dwelling lichen Lasallia pustulata.</title>
        <authorList>
            <person name="Greshake Tzovaras B."/>
            <person name="Segers F."/>
            <person name="Bicker A."/>
            <person name="Dal Grande F."/>
            <person name="Otte J."/>
            <person name="Hankeln T."/>
            <person name="Schmitt I."/>
            <person name="Ebersberger I."/>
        </authorList>
    </citation>
    <scope>NUCLEOTIDE SEQUENCE [LARGE SCALE GENOMIC DNA]</scope>
    <source>
        <strain evidence="1">A1-1</strain>
    </source>
</reference>